<evidence type="ECO:0000256" key="1">
    <source>
        <dbReference type="SAM" id="MobiDB-lite"/>
    </source>
</evidence>
<evidence type="ECO:0000313" key="2">
    <source>
        <dbReference type="EMBL" id="KAJ8493075.1"/>
    </source>
</evidence>
<dbReference type="PROSITE" id="PS51257">
    <property type="entry name" value="PROKAR_LIPOPROTEIN"/>
    <property type="match status" value="1"/>
</dbReference>
<dbReference type="AlphaFoldDB" id="A0AAV8RBH3"/>
<comment type="caution">
    <text evidence="2">The sequence shown here is derived from an EMBL/GenBank/DDBJ whole genome shotgun (WGS) entry which is preliminary data.</text>
</comment>
<organism evidence="2 3">
    <name type="scientific">Ensete ventricosum</name>
    <name type="common">Abyssinian banana</name>
    <name type="synonym">Musa ensete</name>
    <dbReference type="NCBI Taxonomy" id="4639"/>
    <lineage>
        <taxon>Eukaryota</taxon>
        <taxon>Viridiplantae</taxon>
        <taxon>Streptophyta</taxon>
        <taxon>Embryophyta</taxon>
        <taxon>Tracheophyta</taxon>
        <taxon>Spermatophyta</taxon>
        <taxon>Magnoliopsida</taxon>
        <taxon>Liliopsida</taxon>
        <taxon>Zingiberales</taxon>
        <taxon>Musaceae</taxon>
        <taxon>Ensete</taxon>
    </lineage>
</organism>
<reference evidence="2 3" key="1">
    <citation type="submission" date="2022-12" db="EMBL/GenBank/DDBJ databases">
        <title>Chromosome-scale assembly of the Ensete ventricosum genome.</title>
        <authorList>
            <person name="Dussert Y."/>
            <person name="Stocks J."/>
            <person name="Wendawek A."/>
            <person name="Woldeyes F."/>
            <person name="Nichols R.A."/>
            <person name="Borrell J.S."/>
        </authorList>
    </citation>
    <scope>NUCLEOTIDE SEQUENCE [LARGE SCALE GENOMIC DNA]</scope>
    <source>
        <strain evidence="3">cv. Maze</strain>
        <tissue evidence="2">Seeds</tissue>
    </source>
</reference>
<evidence type="ECO:0000313" key="3">
    <source>
        <dbReference type="Proteomes" id="UP001222027"/>
    </source>
</evidence>
<feature type="compositionally biased region" description="Basic and acidic residues" evidence="1">
    <location>
        <begin position="44"/>
        <end position="53"/>
    </location>
</feature>
<dbReference type="EMBL" id="JAQQAF010000004">
    <property type="protein sequence ID" value="KAJ8493075.1"/>
    <property type="molecule type" value="Genomic_DNA"/>
</dbReference>
<dbReference type="Proteomes" id="UP001222027">
    <property type="component" value="Unassembled WGS sequence"/>
</dbReference>
<proteinExistence type="predicted"/>
<feature type="compositionally biased region" description="Basic and acidic residues" evidence="1">
    <location>
        <begin position="60"/>
        <end position="79"/>
    </location>
</feature>
<protein>
    <submittedName>
        <fullName evidence="2">Uncharacterized protein</fullName>
    </submittedName>
</protein>
<keyword evidence="3" id="KW-1185">Reference proteome</keyword>
<accession>A0AAV8RBH3</accession>
<feature type="region of interest" description="Disordered" evidence="1">
    <location>
        <begin position="42"/>
        <end position="80"/>
    </location>
</feature>
<gene>
    <name evidence="2" type="ORF">OPV22_014796</name>
</gene>
<name>A0AAV8RBH3_ENSVE</name>
<sequence>MVFPHTRPQDVNPWAFTVITSSSCTTSEDIINFFRNIAAVGRGDGTRPARERVLPAVSGRKGEGERQRRPQEDVPRRQNADASPSMIFCCVFAVPWIFRSAVHYEGRFQFSGGGVKH</sequence>